<dbReference type="Pfam" id="PF00248">
    <property type="entry name" value="Aldo_ket_red"/>
    <property type="match status" value="1"/>
</dbReference>
<dbReference type="Proteomes" id="UP000286931">
    <property type="component" value="Unassembled WGS sequence"/>
</dbReference>
<dbReference type="PANTHER" id="PTHR43364:SF4">
    <property type="entry name" value="NAD(P)-LINKED OXIDOREDUCTASE SUPERFAMILY PROTEIN"/>
    <property type="match status" value="1"/>
</dbReference>
<organism evidence="3 4">
    <name type="scientific">Embleya hyalina</name>
    <dbReference type="NCBI Taxonomy" id="516124"/>
    <lineage>
        <taxon>Bacteria</taxon>
        <taxon>Bacillati</taxon>
        <taxon>Actinomycetota</taxon>
        <taxon>Actinomycetes</taxon>
        <taxon>Kitasatosporales</taxon>
        <taxon>Streptomycetaceae</taxon>
        <taxon>Embleya</taxon>
    </lineage>
</organism>
<dbReference type="FunFam" id="3.20.20.100:FF:000004">
    <property type="entry name" value="Oxidoreductase, aldo/keto reductase"/>
    <property type="match status" value="1"/>
</dbReference>
<dbReference type="GO" id="GO:0016491">
    <property type="term" value="F:oxidoreductase activity"/>
    <property type="evidence" value="ECO:0007669"/>
    <property type="project" value="UniProtKB-KW"/>
</dbReference>
<comment type="caution">
    <text evidence="3">The sequence shown here is derived from an EMBL/GenBank/DDBJ whole genome shotgun (WGS) entry which is preliminary data.</text>
</comment>
<keyword evidence="4" id="KW-1185">Reference proteome</keyword>
<sequence length="336" mass="36432">MEYTPLGRTGIRVSRLCLGTMMFGAWGNTDQDACVRMVRRALDAGINFVDTADVYAFGESERILAKALKGRRDDVVLATKFGEAMDPDAPLRRGASRRWIVRAVEDSLRRLETDHLDLYQLHRPDPDTDMDETLGALTDLVRQGKVRAIGSSALPAEGIVEARWTAERHGHQPFAAEQLAYSALARHAERAALPTCGRYGLGVLVFSPLNGGWLTGKYRTGAAVSPDSRAVRNAEHFDHADATIRAAKTALVEEFATIADEAGCSLPELALAFVLAHPQVTAAILGPRTPEQLESQLGACEVQLSRETLARLDALVAPGTDVNPADCPYPRPAPRA</sequence>
<dbReference type="OrthoDB" id="9768793at2"/>
<gene>
    <name evidence="3" type="ORF">EHYA_04235</name>
</gene>
<evidence type="ECO:0000313" key="3">
    <source>
        <dbReference type="EMBL" id="GCD96548.1"/>
    </source>
</evidence>
<dbReference type="AlphaFoldDB" id="A0A401YPM5"/>
<dbReference type="PRINTS" id="PR00069">
    <property type="entry name" value="ALDKETRDTASE"/>
</dbReference>
<reference evidence="3 4" key="1">
    <citation type="submission" date="2018-12" db="EMBL/GenBank/DDBJ databases">
        <title>Draft genome sequence of Embleya hyalina NBRC 13850T.</title>
        <authorList>
            <person name="Komaki H."/>
            <person name="Hosoyama A."/>
            <person name="Kimura A."/>
            <person name="Ichikawa N."/>
            <person name="Tamura T."/>
        </authorList>
    </citation>
    <scope>NUCLEOTIDE SEQUENCE [LARGE SCALE GENOMIC DNA]</scope>
    <source>
        <strain evidence="3 4">NBRC 13850</strain>
    </source>
</reference>
<name>A0A401YPM5_9ACTN</name>
<dbReference type="GO" id="GO:0005829">
    <property type="term" value="C:cytosol"/>
    <property type="evidence" value="ECO:0007669"/>
    <property type="project" value="UniProtKB-ARBA"/>
</dbReference>
<accession>A0A401YPM5</accession>
<dbReference type="RefSeq" id="WP_126638598.1">
    <property type="nucleotide sequence ID" value="NZ_BIFH01000021.1"/>
</dbReference>
<dbReference type="InterPro" id="IPR050523">
    <property type="entry name" value="AKR_Detox_Biosynth"/>
</dbReference>
<dbReference type="InterPro" id="IPR023210">
    <property type="entry name" value="NADP_OxRdtase_dom"/>
</dbReference>
<dbReference type="SUPFAM" id="SSF51430">
    <property type="entry name" value="NAD(P)-linked oxidoreductase"/>
    <property type="match status" value="1"/>
</dbReference>
<evidence type="ECO:0000256" key="1">
    <source>
        <dbReference type="ARBA" id="ARBA00023002"/>
    </source>
</evidence>
<dbReference type="InterPro" id="IPR020471">
    <property type="entry name" value="AKR"/>
</dbReference>
<dbReference type="PANTHER" id="PTHR43364">
    <property type="entry name" value="NADH-SPECIFIC METHYLGLYOXAL REDUCTASE-RELATED"/>
    <property type="match status" value="1"/>
</dbReference>
<dbReference type="InterPro" id="IPR036812">
    <property type="entry name" value="NAD(P)_OxRdtase_dom_sf"/>
</dbReference>
<proteinExistence type="predicted"/>
<keyword evidence="1" id="KW-0560">Oxidoreductase</keyword>
<feature type="domain" description="NADP-dependent oxidoreductase" evidence="2">
    <location>
        <begin position="15"/>
        <end position="316"/>
    </location>
</feature>
<protein>
    <submittedName>
        <fullName evidence="3">Aldo/keto reductase</fullName>
    </submittedName>
</protein>
<dbReference type="Gene3D" id="3.20.20.100">
    <property type="entry name" value="NADP-dependent oxidoreductase domain"/>
    <property type="match status" value="1"/>
</dbReference>
<dbReference type="EMBL" id="BIFH01000021">
    <property type="protein sequence ID" value="GCD96548.1"/>
    <property type="molecule type" value="Genomic_DNA"/>
</dbReference>
<evidence type="ECO:0000259" key="2">
    <source>
        <dbReference type="Pfam" id="PF00248"/>
    </source>
</evidence>
<evidence type="ECO:0000313" key="4">
    <source>
        <dbReference type="Proteomes" id="UP000286931"/>
    </source>
</evidence>